<dbReference type="Pfam" id="PF01408">
    <property type="entry name" value="GFO_IDH_MocA"/>
    <property type="match status" value="1"/>
</dbReference>
<dbReference type="RefSeq" id="WP_138224244.1">
    <property type="nucleotide sequence ID" value="NZ_CP040396.1"/>
</dbReference>
<dbReference type="EMBL" id="CP040396">
    <property type="protein sequence ID" value="QCT01129.1"/>
    <property type="molecule type" value="Genomic_DNA"/>
</dbReference>
<keyword evidence="3" id="KW-1185">Reference proteome</keyword>
<name>A0A4P8XLQ6_9BACL</name>
<dbReference type="AlphaFoldDB" id="A0A4P8XLQ6"/>
<dbReference type="KEGG" id="palo:E6C60_0406"/>
<reference evidence="2 3" key="1">
    <citation type="submission" date="2019-05" db="EMBL/GenBank/DDBJ databases">
        <authorList>
            <person name="Chen C."/>
        </authorList>
    </citation>
    <scope>NUCLEOTIDE SEQUENCE [LARGE SCALE GENOMIC DNA]</scope>
    <source>
        <strain evidence="2 3">HB172198</strain>
    </source>
</reference>
<sequence>MRAMQIGLIGLDTSHCVAFTKLLHEEEGAWHVPGGVVTAAYPGGSPDIERSISRVGGYTATLRDHYGVFITQTPEEAAEACDALMLLSGDGRVHAKLFRRLAPYGKPVFIDKPLALSAWDAAQIQAAAQQYGVPVMSASALRYADSLAQALADGRESILGAEVHGPMEVEPTQSHYFWYGIHAAEMLFSIMGPGCREVYAASSPQHDLLTGIWQDGRIGTIRGNRKGNYRFGALLHRIGSHTYVDAQASGKPIYADLLEQVMNLFKTGQSPLPFSHSIEVIAFLEAAEISRKQGIRVTV</sequence>
<dbReference type="SUPFAM" id="SSF51735">
    <property type="entry name" value="NAD(P)-binding Rossmann-fold domains"/>
    <property type="match status" value="1"/>
</dbReference>
<evidence type="ECO:0000313" key="3">
    <source>
        <dbReference type="Proteomes" id="UP000300879"/>
    </source>
</evidence>
<evidence type="ECO:0000259" key="1">
    <source>
        <dbReference type="Pfam" id="PF01408"/>
    </source>
</evidence>
<dbReference type="InterPro" id="IPR000683">
    <property type="entry name" value="Gfo/Idh/MocA-like_OxRdtase_N"/>
</dbReference>
<dbReference type="InterPro" id="IPR036291">
    <property type="entry name" value="NAD(P)-bd_dom_sf"/>
</dbReference>
<dbReference type="Gene3D" id="3.40.50.720">
    <property type="entry name" value="NAD(P)-binding Rossmann-like Domain"/>
    <property type="match status" value="1"/>
</dbReference>
<proteinExistence type="predicted"/>
<organism evidence="2 3">
    <name type="scientific">Paenibacillus algicola</name>
    <dbReference type="NCBI Taxonomy" id="2565926"/>
    <lineage>
        <taxon>Bacteria</taxon>
        <taxon>Bacillati</taxon>
        <taxon>Bacillota</taxon>
        <taxon>Bacilli</taxon>
        <taxon>Bacillales</taxon>
        <taxon>Paenibacillaceae</taxon>
        <taxon>Paenibacillus</taxon>
    </lineage>
</organism>
<dbReference type="Proteomes" id="UP000300879">
    <property type="component" value="Chromosome"/>
</dbReference>
<protein>
    <submittedName>
        <fullName evidence="2">Oxidoreductase domain protein</fullName>
    </submittedName>
</protein>
<feature type="domain" description="Gfo/Idh/MocA-like oxidoreductase N-terminal" evidence="1">
    <location>
        <begin position="62"/>
        <end position="137"/>
    </location>
</feature>
<gene>
    <name evidence="2" type="ORF">E6C60_0406</name>
</gene>
<dbReference type="OrthoDB" id="128220at2"/>
<dbReference type="GO" id="GO:0000166">
    <property type="term" value="F:nucleotide binding"/>
    <property type="evidence" value="ECO:0007669"/>
    <property type="project" value="InterPro"/>
</dbReference>
<accession>A0A4P8XLQ6</accession>
<evidence type="ECO:0000313" key="2">
    <source>
        <dbReference type="EMBL" id="QCT01129.1"/>
    </source>
</evidence>